<feature type="transmembrane region" description="Helical" evidence="7">
    <location>
        <begin position="226"/>
        <end position="243"/>
    </location>
</feature>
<comment type="similarity">
    <text evidence="2">Belongs to the urea transporter family.</text>
</comment>
<proteinExistence type="inferred from homology"/>
<evidence type="ECO:0000256" key="1">
    <source>
        <dbReference type="ARBA" id="ARBA00004651"/>
    </source>
</evidence>
<organism evidence="8 9">
    <name type="scientific">Arthrobacter psychrochitiniphilus</name>
    <dbReference type="NCBI Taxonomy" id="291045"/>
    <lineage>
        <taxon>Bacteria</taxon>
        <taxon>Bacillati</taxon>
        <taxon>Actinomycetota</taxon>
        <taxon>Actinomycetes</taxon>
        <taxon>Micrococcales</taxon>
        <taxon>Micrococcaceae</taxon>
        <taxon>Arthrobacter</taxon>
    </lineage>
</organism>
<name>A0A2V3DU40_9MICC</name>
<reference evidence="8 9" key="1">
    <citation type="submission" date="2018-05" db="EMBL/GenBank/DDBJ databases">
        <title>Genetic diversity of glacier-inhabiting Cryobacterium bacteria in China and description of Cryobacterium mengkeensis sp. nov. and Arthrobacter glacialis sp. nov.</title>
        <authorList>
            <person name="Liu Q."/>
            <person name="Xin Y.-H."/>
        </authorList>
    </citation>
    <scope>NUCLEOTIDE SEQUENCE [LARGE SCALE GENOMIC DNA]</scope>
    <source>
        <strain evidence="8 9">GP3</strain>
    </source>
</reference>
<gene>
    <name evidence="8" type="ORF">CVS29_06005</name>
</gene>
<comment type="subcellular location">
    <subcellularLocation>
        <location evidence="1">Cell membrane</location>
        <topology evidence="1">Multi-pass membrane protein</topology>
    </subcellularLocation>
</comment>
<dbReference type="AlphaFoldDB" id="A0A2V3DU40"/>
<evidence type="ECO:0000256" key="3">
    <source>
        <dbReference type="ARBA" id="ARBA00022475"/>
    </source>
</evidence>
<feature type="transmembrane region" description="Helical" evidence="7">
    <location>
        <begin position="249"/>
        <end position="268"/>
    </location>
</feature>
<keyword evidence="6 7" id="KW-0472">Membrane</keyword>
<evidence type="ECO:0000256" key="6">
    <source>
        <dbReference type="ARBA" id="ARBA00023136"/>
    </source>
</evidence>
<dbReference type="PANTHER" id="PTHR10464:SF4">
    <property type="entry name" value="UREA TRANSPORTER"/>
    <property type="match status" value="1"/>
</dbReference>
<keyword evidence="5 7" id="KW-1133">Transmembrane helix</keyword>
<sequence length="292" mass="29520">MLPGLLILAAFAVASWQMALLALLGCAASTVTGLLMRAPAAMVRAGDHGFCGALVGAAAFAAIGGGLPGAIAALLGGAACAPVTWGFQRFFRTALLGPLKLPSITAPFCLVAGILFFATADRRVAPAYITMDGSPVALFLRSILANVSQVVLIDSVIAGGLILAALFLAQWKVGLAALVGSVLSSVIAVATGADPLLLGHGMLGYSSVLVAIAMAALFVAGSWQPWALAAVGALLAAGLSMLTQGVPALYTWPFVVVTWLLLTVVHFVPGLKRSRPGSSDDAPPKVHAGELS</sequence>
<evidence type="ECO:0000256" key="4">
    <source>
        <dbReference type="ARBA" id="ARBA00022692"/>
    </source>
</evidence>
<keyword evidence="3" id="KW-1003">Cell membrane</keyword>
<dbReference type="GO" id="GO:0005886">
    <property type="term" value="C:plasma membrane"/>
    <property type="evidence" value="ECO:0007669"/>
    <property type="project" value="UniProtKB-SubCell"/>
</dbReference>
<dbReference type="Proteomes" id="UP000246303">
    <property type="component" value="Unassembled WGS sequence"/>
</dbReference>
<evidence type="ECO:0000313" key="9">
    <source>
        <dbReference type="Proteomes" id="UP000246303"/>
    </source>
</evidence>
<evidence type="ECO:0000313" key="8">
    <source>
        <dbReference type="EMBL" id="PXA66252.1"/>
    </source>
</evidence>
<feature type="transmembrane region" description="Helical" evidence="7">
    <location>
        <begin position="52"/>
        <end position="78"/>
    </location>
</feature>
<protein>
    <submittedName>
        <fullName evidence="8">Urea transporter</fullName>
    </submittedName>
</protein>
<dbReference type="InterPro" id="IPR029020">
    <property type="entry name" value="Ammonium/urea_transptr"/>
</dbReference>
<evidence type="ECO:0000256" key="2">
    <source>
        <dbReference type="ARBA" id="ARBA00005914"/>
    </source>
</evidence>
<dbReference type="GO" id="GO:0015204">
    <property type="term" value="F:urea transmembrane transporter activity"/>
    <property type="evidence" value="ECO:0007669"/>
    <property type="project" value="InterPro"/>
</dbReference>
<feature type="transmembrane region" description="Helical" evidence="7">
    <location>
        <begin position="197"/>
        <end position="219"/>
    </location>
</feature>
<dbReference type="EMBL" id="QHLZ01000003">
    <property type="protein sequence ID" value="PXA66252.1"/>
    <property type="molecule type" value="Genomic_DNA"/>
</dbReference>
<evidence type="ECO:0000256" key="5">
    <source>
        <dbReference type="ARBA" id="ARBA00022989"/>
    </source>
</evidence>
<keyword evidence="9" id="KW-1185">Reference proteome</keyword>
<dbReference type="Gene3D" id="1.10.3430.10">
    <property type="entry name" value="Ammonium transporter AmtB like domains"/>
    <property type="match status" value="1"/>
</dbReference>
<accession>A0A2V3DU40</accession>
<comment type="caution">
    <text evidence="8">The sequence shown here is derived from an EMBL/GenBank/DDBJ whole genome shotgun (WGS) entry which is preliminary data.</text>
</comment>
<feature type="transmembrane region" description="Helical" evidence="7">
    <location>
        <begin position="173"/>
        <end position="191"/>
    </location>
</feature>
<evidence type="ECO:0000256" key="7">
    <source>
        <dbReference type="SAM" id="Phobius"/>
    </source>
</evidence>
<keyword evidence="4 7" id="KW-0812">Transmembrane</keyword>
<dbReference type="Pfam" id="PF03253">
    <property type="entry name" value="UT"/>
    <property type="match status" value="1"/>
</dbReference>
<feature type="transmembrane region" description="Helical" evidence="7">
    <location>
        <begin position="138"/>
        <end position="166"/>
    </location>
</feature>
<dbReference type="PANTHER" id="PTHR10464">
    <property type="entry name" value="UREA TRANSPORTER"/>
    <property type="match status" value="1"/>
</dbReference>
<feature type="transmembrane region" description="Helical" evidence="7">
    <location>
        <begin position="99"/>
        <end position="118"/>
    </location>
</feature>
<dbReference type="InterPro" id="IPR004937">
    <property type="entry name" value="Urea_transporter"/>
</dbReference>